<keyword evidence="3" id="KW-1185">Reference proteome</keyword>
<evidence type="ECO:0000313" key="3">
    <source>
        <dbReference type="Proteomes" id="UP000319263"/>
    </source>
</evidence>
<dbReference type="RefSeq" id="WP_143987338.1">
    <property type="nucleotide sequence ID" value="NZ_CP041692.1"/>
</dbReference>
<protein>
    <submittedName>
        <fullName evidence="2">Uncharacterized protein</fullName>
    </submittedName>
</protein>
<evidence type="ECO:0000313" key="2">
    <source>
        <dbReference type="EMBL" id="QDP97379.1"/>
    </source>
</evidence>
<accession>A0A516Q1R5</accession>
<dbReference type="Proteomes" id="UP000319263">
    <property type="component" value="Chromosome"/>
</dbReference>
<keyword evidence="1" id="KW-0812">Transmembrane</keyword>
<gene>
    <name evidence="2" type="ORF">FOE78_16915</name>
</gene>
<dbReference type="KEGG" id="mik:FOE78_16915"/>
<sequence length="107" mass="11285">MSRTRVTSFVAGMLLANSLPHLASAITGRRHMTPLAGRRSDGPVNGVWAAINIAAGLALLLPSRAKGGQQWDRDLSAFELGSVTFATWMAGSELVSAMNSSETGRDD</sequence>
<dbReference type="OrthoDB" id="4794476at2"/>
<name>A0A516Q1R5_9ACTN</name>
<reference evidence="2 3" key="1">
    <citation type="submission" date="2019-07" db="EMBL/GenBank/DDBJ databases">
        <title>Microlunatus dokdonensis sp. nov. isolated from the rhizospheric soil of the wild plant Elymus tsukushiensis.</title>
        <authorList>
            <person name="Ghim S.-Y."/>
            <person name="Hwang Y.-J."/>
            <person name="Son J.-S."/>
            <person name="Shin J.-H."/>
        </authorList>
    </citation>
    <scope>NUCLEOTIDE SEQUENCE [LARGE SCALE GENOMIC DNA]</scope>
    <source>
        <strain evidence="2 3">KUDC0627</strain>
    </source>
</reference>
<evidence type="ECO:0000256" key="1">
    <source>
        <dbReference type="SAM" id="Phobius"/>
    </source>
</evidence>
<keyword evidence="1" id="KW-1133">Transmembrane helix</keyword>
<keyword evidence="1" id="KW-0472">Membrane</keyword>
<dbReference type="EMBL" id="CP041692">
    <property type="protein sequence ID" value="QDP97379.1"/>
    <property type="molecule type" value="Genomic_DNA"/>
</dbReference>
<dbReference type="AlphaFoldDB" id="A0A516Q1R5"/>
<proteinExistence type="predicted"/>
<organism evidence="2 3">
    <name type="scientific">Microlunatus elymi</name>
    <dbReference type="NCBI Taxonomy" id="2596828"/>
    <lineage>
        <taxon>Bacteria</taxon>
        <taxon>Bacillati</taxon>
        <taxon>Actinomycetota</taxon>
        <taxon>Actinomycetes</taxon>
        <taxon>Propionibacteriales</taxon>
        <taxon>Propionibacteriaceae</taxon>
        <taxon>Microlunatus</taxon>
    </lineage>
</organism>
<feature type="transmembrane region" description="Helical" evidence="1">
    <location>
        <begin position="44"/>
        <end position="61"/>
    </location>
</feature>